<feature type="transmembrane region" description="Helical" evidence="1">
    <location>
        <begin position="214"/>
        <end position="235"/>
    </location>
</feature>
<feature type="transmembrane region" description="Helical" evidence="1">
    <location>
        <begin position="188"/>
        <end position="208"/>
    </location>
</feature>
<evidence type="ECO:0000259" key="2">
    <source>
        <dbReference type="SMART" id="SM00014"/>
    </source>
</evidence>
<dbReference type="SMART" id="SM00014">
    <property type="entry name" value="acidPPc"/>
    <property type="match status" value="1"/>
</dbReference>
<gene>
    <name evidence="3" type="ORF">BGE01nite_29120</name>
</gene>
<dbReference type="Proteomes" id="UP000321577">
    <property type="component" value="Unassembled WGS sequence"/>
</dbReference>
<feature type="transmembrane region" description="Helical" evidence="1">
    <location>
        <begin position="87"/>
        <end position="109"/>
    </location>
</feature>
<protein>
    <submittedName>
        <fullName evidence="3">Phosphatase PAP2 family protein</fullName>
    </submittedName>
</protein>
<keyword evidence="1" id="KW-1133">Transmembrane helix</keyword>
<keyword evidence="4" id="KW-1185">Reference proteome</keyword>
<dbReference type="InterPro" id="IPR000326">
    <property type="entry name" value="PAP2/HPO"/>
</dbReference>
<evidence type="ECO:0000256" key="1">
    <source>
        <dbReference type="SAM" id="Phobius"/>
    </source>
</evidence>
<dbReference type="CDD" id="cd03392">
    <property type="entry name" value="PAP2_like_2"/>
    <property type="match status" value="1"/>
</dbReference>
<comment type="caution">
    <text evidence="3">The sequence shown here is derived from an EMBL/GenBank/DDBJ whole genome shotgun (WGS) entry which is preliminary data.</text>
</comment>
<sequence>MPSPRSPLSFLVTLRERLASRGLLEAAVLLSLLALVSSAWIFVEIADEVREGELQHYDELVLRSLRSPDDPTQPRGPAWLLPVARDVTALGGSTLITLITLGTVGFLTLRRKWHTSLLVLTSIAGGGLVNAALKTVFSRNRPSVVPHLVDVTSLSFPSGHSMLSAITYLTLGALLARTTADRRIKVYLLGLAATLVLLIGLTRLYLGVHFPTDVLAGWCAGIVWALFCALIARWLQRRGAVEKETPAQPAGQ</sequence>
<feature type="domain" description="Phosphatidic acid phosphatase type 2/haloperoxidase" evidence="2">
    <location>
        <begin position="117"/>
        <end position="229"/>
    </location>
</feature>
<dbReference type="PANTHER" id="PTHR14969:SF13">
    <property type="entry name" value="AT30094P"/>
    <property type="match status" value="1"/>
</dbReference>
<feature type="transmembrane region" description="Helical" evidence="1">
    <location>
        <begin position="157"/>
        <end position="176"/>
    </location>
</feature>
<dbReference type="AlphaFoldDB" id="A0A512MBA7"/>
<dbReference type="RefSeq" id="WP_146851192.1">
    <property type="nucleotide sequence ID" value="NZ_BKAG01000019.1"/>
</dbReference>
<reference evidence="3 4" key="1">
    <citation type="submission" date="2019-07" db="EMBL/GenBank/DDBJ databases">
        <title>Whole genome shotgun sequence of Brevifollis gellanilyticus NBRC 108608.</title>
        <authorList>
            <person name="Hosoyama A."/>
            <person name="Uohara A."/>
            <person name="Ohji S."/>
            <person name="Ichikawa N."/>
        </authorList>
    </citation>
    <scope>NUCLEOTIDE SEQUENCE [LARGE SCALE GENOMIC DNA]</scope>
    <source>
        <strain evidence="3 4">NBRC 108608</strain>
    </source>
</reference>
<dbReference type="InterPro" id="IPR036938">
    <property type="entry name" value="PAP2/HPO_sf"/>
</dbReference>
<evidence type="ECO:0000313" key="4">
    <source>
        <dbReference type="Proteomes" id="UP000321577"/>
    </source>
</evidence>
<keyword evidence="1" id="KW-0472">Membrane</keyword>
<name>A0A512MBA7_9BACT</name>
<proteinExistence type="predicted"/>
<dbReference type="OrthoDB" id="9789113at2"/>
<dbReference type="Pfam" id="PF01569">
    <property type="entry name" value="PAP2"/>
    <property type="match status" value="1"/>
</dbReference>
<evidence type="ECO:0000313" key="3">
    <source>
        <dbReference type="EMBL" id="GEP43621.1"/>
    </source>
</evidence>
<feature type="transmembrane region" description="Helical" evidence="1">
    <location>
        <begin position="23"/>
        <end position="43"/>
    </location>
</feature>
<keyword evidence="1" id="KW-0812">Transmembrane</keyword>
<feature type="transmembrane region" description="Helical" evidence="1">
    <location>
        <begin position="116"/>
        <end position="137"/>
    </location>
</feature>
<dbReference type="EMBL" id="BKAG01000019">
    <property type="protein sequence ID" value="GEP43621.1"/>
    <property type="molecule type" value="Genomic_DNA"/>
</dbReference>
<organism evidence="3 4">
    <name type="scientific">Brevifollis gellanilyticus</name>
    <dbReference type="NCBI Taxonomy" id="748831"/>
    <lineage>
        <taxon>Bacteria</taxon>
        <taxon>Pseudomonadati</taxon>
        <taxon>Verrucomicrobiota</taxon>
        <taxon>Verrucomicrobiia</taxon>
        <taxon>Verrucomicrobiales</taxon>
        <taxon>Verrucomicrobiaceae</taxon>
    </lineage>
</organism>
<dbReference type="PANTHER" id="PTHR14969">
    <property type="entry name" value="SPHINGOSINE-1-PHOSPHATE PHOSPHOHYDROLASE"/>
    <property type="match status" value="1"/>
</dbReference>
<accession>A0A512MBA7</accession>
<dbReference type="SUPFAM" id="SSF48317">
    <property type="entry name" value="Acid phosphatase/Vanadium-dependent haloperoxidase"/>
    <property type="match status" value="1"/>
</dbReference>
<dbReference type="Gene3D" id="1.20.144.10">
    <property type="entry name" value="Phosphatidic acid phosphatase type 2/haloperoxidase"/>
    <property type="match status" value="2"/>
</dbReference>